<dbReference type="PROSITE" id="PS50069">
    <property type="entry name" value="CULLIN_2"/>
    <property type="match status" value="1"/>
</dbReference>
<keyword evidence="5" id="KW-1185">Reference proteome</keyword>
<reference evidence="4" key="1">
    <citation type="submission" date="2020-06" db="EMBL/GenBank/DDBJ databases">
        <title>Draft genome of Bugula neritina, a colonial animal packing powerful symbionts and potential medicines.</title>
        <authorList>
            <person name="Rayko M."/>
        </authorList>
    </citation>
    <scope>NUCLEOTIDE SEQUENCE [LARGE SCALE GENOMIC DNA]</scope>
    <source>
        <strain evidence="4">Kwan_BN1</strain>
    </source>
</reference>
<dbReference type="FunFam" id="1.10.10.10:FF:000142">
    <property type="entry name" value="Cullin 5"/>
    <property type="match status" value="1"/>
</dbReference>
<dbReference type="InterPro" id="IPR045093">
    <property type="entry name" value="Cullin"/>
</dbReference>
<dbReference type="Gene3D" id="1.10.10.10">
    <property type="entry name" value="Winged helix-like DNA-binding domain superfamily/Winged helix DNA-binding domain"/>
    <property type="match status" value="1"/>
</dbReference>
<evidence type="ECO:0000313" key="5">
    <source>
        <dbReference type="Proteomes" id="UP000593567"/>
    </source>
</evidence>
<comment type="similarity">
    <text evidence="2">Belongs to the cullin family.</text>
</comment>
<evidence type="ECO:0000256" key="2">
    <source>
        <dbReference type="PROSITE-ProRule" id="PRU00330"/>
    </source>
</evidence>
<organism evidence="4 5">
    <name type="scientific">Bugula neritina</name>
    <name type="common">Brown bryozoan</name>
    <name type="synonym">Sertularia neritina</name>
    <dbReference type="NCBI Taxonomy" id="10212"/>
    <lineage>
        <taxon>Eukaryota</taxon>
        <taxon>Metazoa</taxon>
        <taxon>Spiralia</taxon>
        <taxon>Lophotrochozoa</taxon>
        <taxon>Bryozoa</taxon>
        <taxon>Gymnolaemata</taxon>
        <taxon>Cheilostomatida</taxon>
        <taxon>Flustrina</taxon>
        <taxon>Buguloidea</taxon>
        <taxon>Bugulidae</taxon>
        <taxon>Bugula</taxon>
    </lineage>
</organism>
<dbReference type="InterPro" id="IPR036390">
    <property type="entry name" value="WH_DNA-bd_sf"/>
</dbReference>
<dbReference type="PANTHER" id="PTHR11932">
    <property type="entry name" value="CULLIN"/>
    <property type="match status" value="1"/>
</dbReference>
<dbReference type="InterPro" id="IPR036317">
    <property type="entry name" value="Cullin_homology_sf"/>
</dbReference>
<dbReference type="OrthoDB" id="6276999at2759"/>
<feature type="domain" description="Cullin family profile" evidence="3">
    <location>
        <begin position="1"/>
        <end position="39"/>
    </location>
</feature>
<gene>
    <name evidence="4" type="ORF">EB796_003675</name>
</gene>
<dbReference type="PROSITE" id="PS01256">
    <property type="entry name" value="CULLIN_1"/>
    <property type="match status" value="1"/>
</dbReference>
<dbReference type="InterPro" id="IPR016157">
    <property type="entry name" value="Cullin_CS"/>
</dbReference>
<dbReference type="Gene3D" id="3.30.230.130">
    <property type="entry name" value="Cullin, Chain C, Domain 2"/>
    <property type="match status" value="1"/>
</dbReference>
<dbReference type="InterPro" id="IPR059120">
    <property type="entry name" value="Cullin-like_AB"/>
</dbReference>
<proteinExistence type="inferred from homology"/>
<dbReference type="Proteomes" id="UP000593567">
    <property type="component" value="Unassembled WGS sequence"/>
</dbReference>
<dbReference type="Pfam" id="PF26557">
    <property type="entry name" value="Cullin_AB"/>
    <property type="match status" value="1"/>
</dbReference>
<sequence>MSILFVWNSRPKEEISLESIRVATQLPDAELRRTLWSLVALPKLKRQILNFHPEVTTPKDFLDTTMFSINEQFAPLKNGKIQKRGKINLIGRLQLSTEKSSEEDSDAIIQLRILRVQEAIVAIMKMRKRLANAALQTELVEMLKNMFLPSKKLIKEQIEWLIENRYMQRDQADINTFIYMA</sequence>
<name>A0A7J7KIG3_BUGNE</name>
<dbReference type="AlphaFoldDB" id="A0A7J7KIG3"/>
<dbReference type="InterPro" id="IPR036388">
    <property type="entry name" value="WH-like_DNA-bd_sf"/>
</dbReference>
<dbReference type="SMART" id="SM00884">
    <property type="entry name" value="Cullin_Nedd8"/>
    <property type="match status" value="1"/>
</dbReference>
<dbReference type="GO" id="GO:0031461">
    <property type="term" value="C:cullin-RING ubiquitin ligase complex"/>
    <property type="evidence" value="ECO:0007669"/>
    <property type="project" value="InterPro"/>
</dbReference>
<dbReference type="EMBL" id="VXIV02000484">
    <property type="protein sequence ID" value="KAF6038017.1"/>
    <property type="molecule type" value="Genomic_DNA"/>
</dbReference>
<dbReference type="SUPFAM" id="SSF75632">
    <property type="entry name" value="Cullin homology domain"/>
    <property type="match status" value="1"/>
</dbReference>
<accession>A0A7J7KIG3</accession>
<dbReference type="InterPro" id="IPR016158">
    <property type="entry name" value="Cullin_homology"/>
</dbReference>
<dbReference type="InterPro" id="IPR019559">
    <property type="entry name" value="Cullin_neddylation_domain"/>
</dbReference>
<evidence type="ECO:0000256" key="1">
    <source>
        <dbReference type="ARBA" id="ARBA00022843"/>
    </source>
</evidence>
<dbReference type="SUPFAM" id="SSF46785">
    <property type="entry name" value="Winged helix' DNA-binding domain"/>
    <property type="match status" value="1"/>
</dbReference>
<dbReference type="GO" id="GO:0006511">
    <property type="term" value="P:ubiquitin-dependent protein catabolic process"/>
    <property type="evidence" value="ECO:0007669"/>
    <property type="project" value="InterPro"/>
</dbReference>
<comment type="caution">
    <text evidence="4">The sequence shown here is derived from an EMBL/GenBank/DDBJ whole genome shotgun (WGS) entry which is preliminary data.</text>
</comment>
<keyword evidence="1" id="KW-0832">Ubl conjugation</keyword>
<evidence type="ECO:0000259" key="3">
    <source>
        <dbReference type="PROSITE" id="PS50069"/>
    </source>
</evidence>
<dbReference type="GO" id="GO:0031625">
    <property type="term" value="F:ubiquitin protein ligase binding"/>
    <property type="evidence" value="ECO:0007669"/>
    <property type="project" value="InterPro"/>
</dbReference>
<dbReference type="Pfam" id="PF10557">
    <property type="entry name" value="Cullin_Nedd8"/>
    <property type="match status" value="1"/>
</dbReference>
<evidence type="ECO:0000313" key="4">
    <source>
        <dbReference type="EMBL" id="KAF6038017.1"/>
    </source>
</evidence>
<protein>
    <recommendedName>
        <fullName evidence="3">Cullin family profile domain-containing protein</fullName>
    </recommendedName>
</protein>